<protein>
    <submittedName>
        <fullName evidence="1">Uncharacterized protein</fullName>
    </submittedName>
</protein>
<name>A0A1A6GRP8_NEOLE</name>
<dbReference type="STRING" id="56216.A0A1A6GRP8"/>
<gene>
    <name evidence="1" type="ORF">A6R68_03420</name>
</gene>
<reference evidence="1 2" key="1">
    <citation type="submission" date="2016-06" db="EMBL/GenBank/DDBJ databases">
        <title>The Draft Genome Sequence and Annotation of the Desert Woodrat Neotoma lepida.</title>
        <authorList>
            <person name="Campbell M."/>
            <person name="Oakeson K.F."/>
            <person name="Yandell M."/>
            <person name="Halpert J.R."/>
            <person name="Dearing D."/>
        </authorList>
    </citation>
    <scope>NUCLEOTIDE SEQUENCE [LARGE SCALE GENOMIC DNA]</scope>
    <source>
        <strain evidence="1">417</strain>
        <tissue evidence="1">Liver</tissue>
    </source>
</reference>
<evidence type="ECO:0000313" key="1">
    <source>
        <dbReference type="EMBL" id="OBS68037.1"/>
    </source>
</evidence>
<accession>A0A1A6GRP8</accession>
<comment type="caution">
    <text evidence="1">The sequence shown here is derived from an EMBL/GenBank/DDBJ whole genome shotgun (WGS) entry which is preliminary data.</text>
</comment>
<dbReference type="AlphaFoldDB" id="A0A1A6GRP8"/>
<proteinExistence type="predicted"/>
<evidence type="ECO:0000313" key="2">
    <source>
        <dbReference type="Proteomes" id="UP000092124"/>
    </source>
</evidence>
<dbReference type="OrthoDB" id="10036174at2759"/>
<feature type="non-terminal residue" evidence="1">
    <location>
        <position position="80"/>
    </location>
</feature>
<keyword evidence="2" id="KW-1185">Reference proteome</keyword>
<sequence>MDRLITDTSTIITEACIYVANRDLFGLMDEDDSSLIWEHELFYCINVQMKAFCQELKTFIDCLEVPKFVDDLGAEEPISL</sequence>
<dbReference type="EMBL" id="LZPO01076228">
    <property type="protein sequence ID" value="OBS68037.1"/>
    <property type="molecule type" value="Genomic_DNA"/>
</dbReference>
<organism evidence="1 2">
    <name type="scientific">Neotoma lepida</name>
    <name type="common">Desert woodrat</name>
    <dbReference type="NCBI Taxonomy" id="56216"/>
    <lineage>
        <taxon>Eukaryota</taxon>
        <taxon>Metazoa</taxon>
        <taxon>Chordata</taxon>
        <taxon>Craniata</taxon>
        <taxon>Vertebrata</taxon>
        <taxon>Euteleostomi</taxon>
        <taxon>Mammalia</taxon>
        <taxon>Eutheria</taxon>
        <taxon>Euarchontoglires</taxon>
        <taxon>Glires</taxon>
        <taxon>Rodentia</taxon>
        <taxon>Myomorpha</taxon>
        <taxon>Muroidea</taxon>
        <taxon>Cricetidae</taxon>
        <taxon>Neotominae</taxon>
        <taxon>Neotoma</taxon>
    </lineage>
</organism>
<dbReference type="Proteomes" id="UP000092124">
    <property type="component" value="Unassembled WGS sequence"/>
</dbReference>